<proteinExistence type="predicted"/>
<evidence type="ECO:0000259" key="2">
    <source>
        <dbReference type="Pfam" id="PF01757"/>
    </source>
</evidence>
<gene>
    <name evidence="3" type="ORF">METZ01_LOCUS415825</name>
</gene>
<evidence type="ECO:0000256" key="1">
    <source>
        <dbReference type="SAM" id="Phobius"/>
    </source>
</evidence>
<organism evidence="3">
    <name type="scientific">marine metagenome</name>
    <dbReference type="NCBI Taxonomy" id="408172"/>
    <lineage>
        <taxon>unclassified sequences</taxon>
        <taxon>metagenomes</taxon>
        <taxon>ecological metagenomes</taxon>
    </lineage>
</organism>
<dbReference type="AlphaFoldDB" id="A0A382WY98"/>
<dbReference type="InterPro" id="IPR050623">
    <property type="entry name" value="Glucan_succinyl_AcylTrfase"/>
</dbReference>
<keyword evidence="1" id="KW-0812">Transmembrane</keyword>
<feature type="domain" description="Acyltransferase 3" evidence="2">
    <location>
        <begin position="16"/>
        <end position="105"/>
    </location>
</feature>
<dbReference type="GO" id="GO:0016747">
    <property type="term" value="F:acyltransferase activity, transferring groups other than amino-acyl groups"/>
    <property type="evidence" value="ECO:0007669"/>
    <property type="project" value="InterPro"/>
</dbReference>
<feature type="transmembrane region" description="Helical" evidence="1">
    <location>
        <begin position="61"/>
        <end position="78"/>
    </location>
</feature>
<dbReference type="PANTHER" id="PTHR36927:SF1">
    <property type="entry name" value="MDO-LIKE PROTEIN"/>
    <property type="match status" value="1"/>
</dbReference>
<reference evidence="3" key="1">
    <citation type="submission" date="2018-05" db="EMBL/GenBank/DDBJ databases">
        <authorList>
            <person name="Lanie J.A."/>
            <person name="Ng W.-L."/>
            <person name="Kazmierczak K.M."/>
            <person name="Andrzejewski T.M."/>
            <person name="Davidsen T.M."/>
            <person name="Wayne K.J."/>
            <person name="Tettelin H."/>
            <person name="Glass J.I."/>
            <person name="Rusch D."/>
            <person name="Podicherti R."/>
            <person name="Tsui H.-C.T."/>
            <person name="Winkler M.E."/>
        </authorList>
    </citation>
    <scope>NUCLEOTIDE SEQUENCE</scope>
</reference>
<feature type="transmembrane region" description="Helical" evidence="1">
    <location>
        <begin position="84"/>
        <end position="104"/>
    </location>
</feature>
<dbReference type="Pfam" id="PF01757">
    <property type="entry name" value="Acyl_transf_3"/>
    <property type="match status" value="1"/>
</dbReference>
<name>A0A382WY98_9ZZZZ</name>
<dbReference type="PANTHER" id="PTHR36927">
    <property type="entry name" value="BLR4337 PROTEIN"/>
    <property type="match status" value="1"/>
</dbReference>
<feature type="transmembrane region" description="Helical" evidence="1">
    <location>
        <begin position="141"/>
        <end position="159"/>
    </location>
</feature>
<protein>
    <recommendedName>
        <fullName evidence="2">Acyltransferase 3 domain-containing protein</fullName>
    </recommendedName>
</protein>
<feature type="non-terminal residue" evidence="3">
    <location>
        <position position="1"/>
    </location>
</feature>
<dbReference type="InterPro" id="IPR002656">
    <property type="entry name" value="Acyl_transf_3_dom"/>
</dbReference>
<sequence>DFPFLQNPFNFSSVYAPAEWHLMCLLRAYTTWCAILFLVHLFRKFCSKQTALGRYFADSSYFIYLLHFPIQMSFSYYLRDRIESPLLCFSICLIGSVVICFLLYHFTCRGTVIGTLLSGRRYSLNLANEFNELKNLMQKKAVCGSLLGIVILFVIIDRIESRDEQKLLY</sequence>
<evidence type="ECO:0000313" key="3">
    <source>
        <dbReference type="EMBL" id="SVD62971.1"/>
    </source>
</evidence>
<dbReference type="EMBL" id="UINC01162944">
    <property type="protein sequence ID" value="SVD62971.1"/>
    <property type="molecule type" value="Genomic_DNA"/>
</dbReference>
<keyword evidence="1" id="KW-0472">Membrane</keyword>
<accession>A0A382WY98</accession>
<feature type="transmembrane region" description="Helical" evidence="1">
    <location>
        <begin position="20"/>
        <end position="41"/>
    </location>
</feature>
<keyword evidence="1" id="KW-1133">Transmembrane helix</keyword>